<organism evidence="1 2">
    <name type="scientific">Sphenostylis stenocarpa</name>
    <dbReference type="NCBI Taxonomy" id="92480"/>
    <lineage>
        <taxon>Eukaryota</taxon>
        <taxon>Viridiplantae</taxon>
        <taxon>Streptophyta</taxon>
        <taxon>Embryophyta</taxon>
        <taxon>Tracheophyta</taxon>
        <taxon>Spermatophyta</taxon>
        <taxon>Magnoliopsida</taxon>
        <taxon>eudicotyledons</taxon>
        <taxon>Gunneridae</taxon>
        <taxon>Pentapetalae</taxon>
        <taxon>rosids</taxon>
        <taxon>fabids</taxon>
        <taxon>Fabales</taxon>
        <taxon>Fabaceae</taxon>
        <taxon>Papilionoideae</taxon>
        <taxon>50 kb inversion clade</taxon>
        <taxon>NPAAA clade</taxon>
        <taxon>indigoferoid/millettioid clade</taxon>
        <taxon>Phaseoleae</taxon>
        <taxon>Sphenostylis</taxon>
    </lineage>
</organism>
<evidence type="ECO:0000313" key="1">
    <source>
        <dbReference type="EMBL" id="CAJ1971571.1"/>
    </source>
</evidence>
<gene>
    <name evidence="1" type="ORF">AYBTSS11_LOCUS23572</name>
</gene>
<dbReference type="Proteomes" id="UP001189624">
    <property type="component" value="Chromosome 8"/>
</dbReference>
<dbReference type="EMBL" id="OY731405">
    <property type="protein sequence ID" value="CAJ1971571.1"/>
    <property type="molecule type" value="Genomic_DNA"/>
</dbReference>
<dbReference type="Gramene" id="rna-AYBTSS11_LOCUS23572">
    <property type="protein sequence ID" value="CAJ1971571.1"/>
    <property type="gene ID" value="gene-AYBTSS11_LOCUS23572"/>
</dbReference>
<reference evidence="1" key="1">
    <citation type="submission" date="2023-10" db="EMBL/GenBank/DDBJ databases">
        <authorList>
            <person name="Domelevo Entfellner J.-B."/>
        </authorList>
    </citation>
    <scope>NUCLEOTIDE SEQUENCE</scope>
</reference>
<name>A0AA86VNE9_9FABA</name>
<keyword evidence="2" id="KW-1185">Reference proteome</keyword>
<accession>A0AA86VNE9</accession>
<sequence length="103" mass="11858">MSILLKLAQVSDVLALLQPIQRLQDLHLNLHRFPLKTKHYLRLLGLEQEWNGRKLSLSSPPTGKEGDKPCGLIDAHPKPLHVKHCVTSFTEWTQFCRLKLESR</sequence>
<evidence type="ECO:0000313" key="2">
    <source>
        <dbReference type="Proteomes" id="UP001189624"/>
    </source>
</evidence>
<proteinExistence type="predicted"/>
<dbReference type="AlphaFoldDB" id="A0AA86VNE9"/>
<protein>
    <submittedName>
        <fullName evidence="1">Uncharacterized protein</fullName>
    </submittedName>
</protein>